<dbReference type="EMBL" id="HBEY01003669">
    <property type="protein sequence ID" value="CAD8598470.1"/>
    <property type="molecule type" value="Transcribed_RNA"/>
</dbReference>
<name>A0A7S0L0F7_9EUKA</name>
<organism evidence="1">
    <name type="scientific">Coccolithus braarudii</name>
    <dbReference type="NCBI Taxonomy" id="221442"/>
    <lineage>
        <taxon>Eukaryota</taxon>
        <taxon>Haptista</taxon>
        <taxon>Haptophyta</taxon>
        <taxon>Prymnesiophyceae</taxon>
        <taxon>Coccolithales</taxon>
        <taxon>Coccolithaceae</taxon>
        <taxon>Coccolithus</taxon>
    </lineage>
</organism>
<proteinExistence type="predicted"/>
<evidence type="ECO:0000313" key="1">
    <source>
        <dbReference type="EMBL" id="CAD8598470.1"/>
    </source>
</evidence>
<gene>
    <name evidence="1" type="ORF">CPEL01642_LOCUS1800</name>
</gene>
<reference evidence="1" key="1">
    <citation type="submission" date="2021-01" db="EMBL/GenBank/DDBJ databases">
        <authorList>
            <person name="Corre E."/>
            <person name="Pelletier E."/>
            <person name="Niang G."/>
            <person name="Scheremetjew M."/>
            <person name="Finn R."/>
            <person name="Kale V."/>
            <person name="Holt S."/>
            <person name="Cochrane G."/>
            <person name="Meng A."/>
            <person name="Brown T."/>
            <person name="Cohen L."/>
        </authorList>
    </citation>
    <scope>NUCLEOTIDE SEQUENCE</scope>
    <source>
        <strain evidence="1">PLY182g</strain>
    </source>
</reference>
<protein>
    <submittedName>
        <fullName evidence="1">Uncharacterized protein</fullName>
    </submittedName>
</protein>
<dbReference type="AlphaFoldDB" id="A0A7S0L0F7"/>
<sequence length="118" mass="12993">MTCEPWRDVLQHLKEAHALRREQIERMQRCASRCATAVGRTAVQRRAARQRCLAVHPCEARGVRAAEAAHALSLLEHLFGALLLLAHYRGVVQPPLSRASSRVIMPTTSSSLAVSFAG</sequence>
<accession>A0A7S0L0F7</accession>